<dbReference type="RefSeq" id="XP_034257494.1">
    <property type="nucleotide sequence ID" value="XM_034401603.2"/>
</dbReference>
<reference evidence="9" key="1">
    <citation type="submission" date="2025-08" db="UniProtKB">
        <authorList>
            <consortium name="RefSeq"/>
        </authorList>
    </citation>
    <scope>IDENTIFICATION</scope>
    <source>
        <tissue evidence="9">Blood</tissue>
    </source>
</reference>
<evidence type="ECO:0000256" key="2">
    <source>
        <dbReference type="ARBA" id="ARBA00022737"/>
    </source>
</evidence>
<dbReference type="CDD" id="cd08368">
    <property type="entry name" value="LIM"/>
    <property type="match status" value="1"/>
</dbReference>
<dbReference type="GO" id="GO:0098609">
    <property type="term" value="P:cell-cell adhesion"/>
    <property type="evidence" value="ECO:0007669"/>
    <property type="project" value="TreeGrafter"/>
</dbReference>
<dbReference type="FunFam" id="2.10.110.10:FF:000097">
    <property type="entry name" value="Filamin-binding LIM protein 1"/>
    <property type="match status" value="1"/>
</dbReference>
<keyword evidence="3 5" id="KW-0862">Zinc</keyword>
<dbReference type="FunFam" id="2.10.110.10:FF:000086">
    <property type="entry name" value="Filamin binding LIM protein 1"/>
    <property type="match status" value="1"/>
</dbReference>
<dbReference type="Pfam" id="PF00412">
    <property type="entry name" value="LIM"/>
    <property type="match status" value="3"/>
</dbReference>
<dbReference type="PANTHER" id="PTHR24207">
    <property type="entry name" value="ZYX102 PROTEIN"/>
    <property type="match status" value="1"/>
</dbReference>
<keyword evidence="4 5" id="KW-0440">LIM domain</keyword>
<feature type="compositionally biased region" description="Pro residues" evidence="6">
    <location>
        <begin position="62"/>
        <end position="72"/>
    </location>
</feature>
<protein>
    <submittedName>
        <fullName evidence="9">Filamin-binding LIM protein 1</fullName>
    </submittedName>
</protein>
<dbReference type="GO" id="GO:0031005">
    <property type="term" value="F:filamin binding"/>
    <property type="evidence" value="ECO:0007669"/>
    <property type="project" value="TreeGrafter"/>
</dbReference>
<evidence type="ECO:0000256" key="4">
    <source>
        <dbReference type="ARBA" id="ARBA00023038"/>
    </source>
</evidence>
<evidence type="ECO:0000259" key="7">
    <source>
        <dbReference type="PROSITE" id="PS50023"/>
    </source>
</evidence>
<evidence type="ECO:0000313" key="8">
    <source>
        <dbReference type="Proteomes" id="UP001652622"/>
    </source>
</evidence>
<dbReference type="CTD" id="54751"/>
<dbReference type="InParanoid" id="A0A6P9AJC6"/>
<feature type="domain" description="LIM zinc-binding" evidence="7">
    <location>
        <begin position="137"/>
        <end position="198"/>
    </location>
</feature>
<dbReference type="KEGG" id="pgut:117654738"/>
<dbReference type="SMART" id="SM00132">
    <property type="entry name" value="LIM"/>
    <property type="match status" value="3"/>
</dbReference>
<name>A0A6P9AJC6_PANGU</name>
<dbReference type="OrthoDB" id="3938623at2759"/>
<feature type="region of interest" description="Disordered" evidence="6">
    <location>
        <begin position="22"/>
        <end position="74"/>
    </location>
</feature>
<organism evidence="8 9">
    <name type="scientific">Pantherophis guttatus</name>
    <name type="common">Corn snake</name>
    <name type="synonym">Elaphe guttata</name>
    <dbReference type="NCBI Taxonomy" id="94885"/>
    <lineage>
        <taxon>Eukaryota</taxon>
        <taxon>Metazoa</taxon>
        <taxon>Chordata</taxon>
        <taxon>Craniata</taxon>
        <taxon>Vertebrata</taxon>
        <taxon>Euteleostomi</taxon>
        <taxon>Lepidosauria</taxon>
        <taxon>Squamata</taxon>
        <taxon>Bifurcata</taxon>
        <taxon>Unidentata</taxon>
        <taxon>Episquamata</taxon>
        <taxon>Toxicofera</taxon>
        <taxon>Serpentes</taxon>
        <taxon>Colubroidea</taxon>
        <taxon>Colubridae</taxon>
        <taxon>Colubrinae</taxon>
        <taxon>Pantherophis</taxon>
    </lineage>
</organism>
<dbReference type="Proteomes" id="UP001652622">
    <property type="component" value="Unplaced"/>
</dbReference>
<dbReference type="AlphaFoldDB" id="A0A6P9AJC6"/>
<dbReference type="GO" id="GO:0005925">
    <property type="term" value="C:focal adhesion"/>
    <property type="evidence" value="ECO:0007669"/>
    <property type="project" value="TreeGrafter"/>
</dbReference>
<dbReference type="SUPFAM" id="SSF57716">
    <property type="entry name" value="Glucocorticoid receptor-like (DNA-binding domain)"/>
    <property type="match status" value="2"/>
</dbReference>
<dbReference type="OMA" id="FHPSCFM"/>
<evidence type="ECO:0000256" key="5">
    <source>
        <dbReference type="PROSITE-ProRule" id="PRU00125"/>
    </source>
</evidence>
<dbReference type="PANTHER" id="PTHR24207:SF1">
    <property type="entry name" value="FILAMIN-BINDING LIM PROTEIN 1"/>
    <property type="match status" value="1"/>
</dbReference>
<dbReference type="InterPro" id="IPR001781">
    <property type="entry name" value="Znf_LIM"/>
</dbReference>
<keyword evidence="1 5" id="KW-0479">Metal-binding</keyword>
<dbReference type="PROSITE" id="PS00478">
    <property type="entry name" value="LIM_DOMAIN_1"/>
    <property type="match status" value="2"/>
</dbReference>
<feature type="region of interest" description="Disordered" evidence="6">
    <location>
        <begin position="93"/>
        <end position="125"/>
    </location>
</feature>
<keyword evidence="2" id="KW-0677">Repeat</keyword>
<evidence type="ECO:0000256" key="1">
    <source>
        <dbReference type="ARBA" id="ARBA00022723"/>
    </source>
</evidence>
<evidence type="ECO:0000313" key="9">
    <source>
        <dbReference type="RefSeq" id="XP_034257494.1"/>
    </source>
</evidence>
<feature type="compositionally biased region" description="Low complexity" evidence="6">
    <location>
        <begin position="49"/>
        <end position="61"/>
    </location>
</feature>
<evidence type="ECO:0000256" key="3">
    <source>
        <dbReference type="ARBA" id="ARBA00022833"/>
    </source>
</evidence>
<sequence length="344" mass="37276">MLSDKKTEKRVVSSIFIILAPPRRGCGGPAKAPLFLPTEKPVPHKEGRGPSSAPGAGSSALLPPPPVDPPQPVEAVLGSLQPAALRVETLGPDLQKGAAPSPASLQTSGTEEPQPALSLGWTDGQAEEEEEEAAAPDICAFCHKGITPDAVALEAMRKQYHVTCFTCRVCHSSLAGQSYYQKEGRPLCVTCYQETLEKCDACQAFIQSEIVWAVGKGYHPECFTCVACSQQIGSDAFAVDDDQRALCLPDFYRRFAPVCGVCEEPIIPQDGRDAYRIECLGRSFHEDCYRCEKCQVLLSLEPTEDGCYPLGSRLLCRACHVWQSQDPPTEETEADCSQNRGQEG</sequence>
<dbReference type="GO" id="GO:0001725">
    <property type="term" value="C:stress fiber"/>
    <property type="evidence" value="ECO:0007669"/>
    <property type="project" value="TreeGrafter"/>
</dbReference>
<accession>A0A6P9AJC6</accession>
<proteinExistence type="predicted"/>
<feature type="domain" description="LIM zinc-binding" evidence="7">
    <location>
        <begin position="257"/>
        <end position="326"/>
    </location>
</feature>
<dbReference type="Gene3D" id="2.10.110.10">
    <property type="entry name" value="Cysteine Rich Protein"/>
    <property type="match status" value="3"/>
</dbReference>
<dbReference type="PROSITE" id="PS50023">
    <property type="entry name" value="LIM_DOMAIN_2"/>
    <property type="match status" value="2"/>
</dbReference>
<gene>
    <name evidence="9" type="primary">FBLIM1</name>
</gene>
<dbReference type="GO" id="GO:0046872">
    <property type="term" value="F:metal ion binding"/>
    <property type="evidence" value="ECO:0007669"/>
    <property type="project" value="UniProtKB-KW"/>
</dbReference>
<keyword evidence="8" id="KW-1185">Reference proteome</keyword>
<evidence type="ECO:0000256" key="6">
    <source>
        <dbReference type="SAM" id="MobiDB-lite"/>
    </source>
</evidence>
<dbReference type="GeneID" id="117654738"/>